<organism evidence="1 2">
    <name type="scientific">Azospirillum argentinense</name>
    <dbReference type="NCBI Taxonomy" id="2970906"/>
    <lineage>
        <taxon>Bacteria</taxon>
        <taxon>Pseudomonadati</taxon>
        <taxon>Pseudomonadota</taxon>
        <taxon>Alphaproteobacteria</taxon>
        <taxon>Rhodospirillales</taxon>
        <taxon>Azospirillaceae</taxon>
        <taxon>Azospirillum</taxon>
    </lineage>
</organism>
<sequence length="46" mass="5555">MRGTRLHTDCTDDFTDYTDFYLSTHRHPWSLAQEKQVSCIYYLKNP</sequence>
<name>A0A5B0KZ16_9PROT</name>
<proteinExistence type="predicted"/>
<gene>
    <name evidence="1" type="ORF">FH063_000062</name>
</gene>
<protein>
    <submittedName>
        <fullName evidence="1">Uncharacterized protein</fullName>
    </submittedName>
</protein>
<comment type="caution">
    <text evidence="1">The sequence shown here is derived from an EMBL/GenBank/DDBJ whole genome shotgun (WGS) entry which is preliminary data.</text>
</comment>
<reference evidence="1 2" key="1">
    <citation type="submission" date="2019-07" db="EMBL/GenBank/DDBJ databases">
        <title>Genome sequencing of the stress-tolerant strain Azospirillum brasilense Az19.</title>
        <authorList>
            <person name="Maroniche G.A."/>
            <person name="Garcia J.E."/>
            <person name="Pagnussat L."/>
            <person name="Amenta M."/>
            <person name="Creus C.M."/>
        </authorList>
    </citation>
    <scope>NUCLEOTIDE SEQUENCE [LARGE SCALE GENOMIC DNA]</scope>
    <source>
        <strain evidence="1 2">Az19</strain>
    </source>
</reference>
<evidence type="ECO:0000313" key="2">
    <source>
        <dbReference type="Proteomes" id="UP000325333"/>
    </source>
</evidence>
<accession>A0A5B0KZ16</accession>
<dbReference type="EMBL" id="VEWN01000001">
    <property type="protein sequence ID" value="KAA1057862.1"/>
    <property type="molecule type" value="Genomic_DNA"/>
</dbReference>
<evidence type="ECO:0000313" key="1">
    <source>
        <dbReference type="EMBL" id="KAA1057862.1"/>
    </source>
</evidence>
<dbReference type="Proteomes" id="UP000325333">
    <property type="component" value="Unassembled WGS sequence"/>
</dbReference>
<dbReference type="AlphaFoldDB" id="A0A5B0KZ16"/>